<dbReference type="HAMAP" id="MF_01445">
    <property type="entry name" value="TsaD"/>
    <property type="match status" value="1"/>
</dbReference>
<feature type="domain" description="Gcp-like" evidence="8">
    <location>
        <begin position="48"/>
        <end position="358"/>
    </location>
</feature>
<comment type="function">
    <text evidence="7">Required for the formation of a threonylcarbamoyl group on adenosine at position 37 (t(6)A37) in mitochondrial tRNAs that read codons beginning with adenine. Probably involved in the transfer of the threonylcarbamoyl moiety of threonylcarbamoyl-AMP (TC-AMP) to the N6 group of A37. Involved in mitochondrial genome maintenance.</text>
</comment>
<evidence type="ECO:0000256" key="1">
    <source>
        <dbReference type="ARBA" id="ARBA00012156"/>
    </source>
</evidence>
<keyword evidence="2 7" id="KW-0808">Transferase</keyword>
<comment type="subcellular location">
    <subcellularLocation>
        <location evidence="7">Mitochondrion</location>
    </subcellularLocation>
</comment>
<keyword evidence="10" id="KW-1185">Reference proteome</keyword>
<evidence type="ECO:0000313" key="10">
    <source>
        <dbReference type="Proteomes" id="UP000305948"/>
    </source>
</evidence>
<keyword evidence="7" id="KW-0496">Mitochondrion</keyword>
<comment type="subunit">
    <text evidence="7">Homodimer.</text>
</comment>
<dbReference type="GO" id="GO:0072670">
    <property type="term" value="P:mitochondrial tRNA threonylcarbamoyladenosine modification"/>
    <property type="evidence" value="ECO:0007669"/>
    <property type="project" value="TreeGrafter"/>
</dbReference>
<dbReference type="Gene3D" id="3.30.420.40">
    <property type="match status" value="2"/>
</dbReference>
<dbReference type="GO" id="GO:0005739">
    <property type="term" value="C:mitochondrion"/>
    <property type="evidence" value="ECO:0007669"/>
    <property type="project" value="UniProtKB-SubCell"/>
</dbReference>
<evidence type="ECO:0000313" key="9">
    <source>
        <dbReference type="EMBL" id="TFK54032.1"/>
    </source>
</evidence>
<dbReference type="PANTHER" id="PTHR11735:SF6">
    <property type="entry name" value="TRNA N6-ADENOSINE THREONYLCARBAMOYLTRANSFERASE, MITOCHONDRIAL"/>
    <property type="match status" value="1"/>
</dbReference>
<dbReference type="InterPro" id="IPR043129">
    <property type="entry name" value="ATPase_NBD"/>
</dbReference>
<reference evidence="9 10" key="1">
    <citation type="journal article" date="2019" name="Nat. Ecol. Evol.">
        <title>Megaphylogeny resolves global patterns of mushroom evolution.</title>
        <authorList>
            <person name="Varga T."/>
            <person name="Krizsan K."/>
            <person name="Foldi C."/>
            <person name="Dima B."/>
            <person name="Sanchez-Garcia M."/>
            <person name="Sanchez-Ramirez S."/>
            <person name="Szollosi G.J."/>
            <person name="Szarkandi J.G."/>
            <person name="Papp V."/>
            <person name="Albert L."/>
            <person name="Andreopoulos W."/>
            <person name="Angelini C."/>
            <person name="Antonin V."/>
            <person name="Barry K.W."/>
            <person name="Bougher N.L."/>
            <person name="Buchanan P."/>
            <person name="Buyck B."/>
            <person name="Bense V."/>
            <person name="Catcheside P."/>
            <person name="Chovatia M."/>
            <person name="Cooper J."/>
            <person name="Damon W."/>
            <person name="Desjardin D."/>
            <person name="Finy P."/>
            <person name="Geml J."/>
            <person name="Haridas S."/>
            <person name="Hughes K."/>
            <person name="Justo A."/>
            <person name="Karasinski D."/>
            <person name="Kautmanova I."/>
            <person name="Kiss B."/>
            <person name="Kocsube S."/>
            <person name="Kotiranta H."/>
            <person name="LaButti K.M."/>
            <person name="Lechner B.E."/>
            <person name="Liimatainen K."/>
            <person name="Lipzen A."/>
            <person name="Lukacs Z."/>
            <person name="Mihaltcheva S."/>
            <person name="Morgado L.N."/>
            <person name="Niskanen T."/>
            <person name="Noordeloos M.E."/>
            <person name="Ohm R.A."/>
            <person name="Ortiz-Santana B."/>
            <person name="Ovrebo C."/>
            <person name="Racz N."/>
            <person name="Riley R."/>
            <person name="Savchenko A."/>
            <person name="Shiryaev A."/>
            <person name="Soop K."/>
            <person name="Spirin V."/>
            <person name="Szebenyi C."/>
            <person name="Tomsovsky M."/>
            <person name="Tulloss R.E."/>
            <person name="Uehling J."/>
            <person name="Grigoriev I.V."/>
            <person name="Vagvolgyi C."/>
            <person name="Papp T."/>
            <person name="Martin F.M."/>
            <person name="Miettinen O."/>
            <person name="Hibbett D.S."/>
            <person name="Nagy L.G."/>
        </authorList>
    </citation>
    <scope>NUCLEOTIDE SEQUENCE [LARGE SCALE GENOMIC DNA]</scope>
    <source>
        <strain evidence="9 10">OMC1185</strain>
    </source>
</reference>
<dbReference type="InterPro" id="IPR017861">
    <property type="entry name" value="KAE1/TsaD"/>
</dbReference>
<dbReference type="STRING" id="5364.A0A5C3N9V4"/>
<dbReference type="InterPro" id="IPR022450">
    <property type="entry name" value="TsaD"/>
</dbReference>
<name>A0A5C3N9V4_9AGAM</name>
<dbReference type="CDD" id="cd24134">
    <property type="entry name" value="ASKHA_NBD_OSGEPL1_QRI7_euk"/>
    <property type="match status" value="1"/>
</dbReference>
<dbReference type="EC" id="2.3.1.234" evidence="1"/>
<dbReference type="AlphaFoldDB" id="A0A5C3N9V4"/>
<dbReference type="OrthoDB" id="10259622at2759"/>
<evidence type="ECO:0000256" key="3">
    <source>
        <dbReference type="ARBA" id="ARBA00022694"/>
    </source>
</evidence>
<protein>
    <recommendedName>
        <fullName evidence="1">N(6)-L-threonylcarbamoyladenine synthase</fullName>
        <ecNumber evidence="1">2.3.1.234</ecNumber>
    </recommendedName>
</protein>
<comment type="similarity">
    <text evidence="7">Belongs to the KAE1 / TsaD family.</text>
</comment>
<sequence length="385" mass="42095">MLSRAALRCARGNVLHLKSNSYARNFAVLALESSADDTCAAVVTSEREILSNVVISQNELHASVGGINPYVAIQGHQKNMPVALRRALDEAKLEMGQVDGIAFTRGPGIGGCLSVSSNAAKNMAAALRKPLVGVHHMQAHALTPLLTSPKESLPQFPFLTLLVSGGHTMIVLAKSVKSFQILATTVDESIGRAFDKVARMLGLEWGTKGYGAALEAFCASGMEKFGELSPQDLLRMPSPMPGVLGFSYSGPHSNIERHVHSQGGIEYLDEKARWRLAVSFQKAAVSQLEEKVELGLKWCYRNNLPVKDLVVSGGVASNQYLQKRLHERLCSDNAEYSSMQLSFPPLHLCRDNAAMIAWASMHRFLVKDLDDYSIEHRAKWSIEDL</sequence>
<accession>A0A5C3N9V4</accession>
<dbReference type="SUPFAM" id="SSF53067">
    <property type="entry name" value="Actin-like ATPase domain"/>
    <property type="match status" value="1"/>
</dbReference>
<evidence type="ECO:0000256" key="7">
    <source>
        <dbReference type="HAMAP-Rule" id="MF_03179"/>
    </source>
</evidence>
<dbReference type="GO" id="GO:0008233">
    <property type="term" value="F:peptidase activity"/>
    <property type="evidence" value="ECO:0007669"/>
    <property type="project" value="UniProtKB-KW"/>
</dbReference>
<dbReference type="NCBIfam" id="TIGR00329">
    <property type="entry name" value="gcp_kae1"/>
    <property type="match status" value="1"/>
</dbReference>
<dbReference type="GO" id="GO:0006508">
    <property type="term" value="P:proteolysis"/>
    <property type="evidence" value="ECO:0007669"/>
    <property type="project" value="UniProtKB-KW"/>
</dbReference>
<comment type="cofactor">
    <cofactor evidence="7">
        <name>a divalent metal cation</name>
        <dbReference type="ChEBI" id="CHEBI:60240"/>
    </cofactor>
    <text evidence="7">Binds 1 divalent metal cation per subunit.</text>
</comment>
<keyword evidence="5 7" id="KW-0012">Acyltransferase</keyword>
<gene>
    <name evidence="9" type="ORF">OE88DRAFT_1654500</name>
</gene>
<evidence type="ECO:0000256" key="4">
    <source>
        <dbReference type="ARBA" id="ARBA00022723"/>
    </source>
</evidence>
<dbReference type="EMBL" id="ML213506">
    <property type="protein sequence ID" value="TFK54032.1"/>
    <property type="molecule type" value="Genomic_DNA"/>
</dbReference>
<keyword evidence="3 7" id="KW-0819">tRNA processing</keyword>
<evidence type="ECO:0000256" key="5">
    <source>
        <dbReference type="ARBA" id="ARBA00023315"/>
    </source>
</evidence>
<dbReference type="GO" id="GO:0046872">
    <property type="term" value="F:metal ion binding"/>
    <property type="evidence" value="ECO:0007669"/>
    <property type="project" value="UniProtKB-KW"/>
</dbReference>
<evidence type="ECO:0000259" key="8">
    <source>
        <dbReference type="Pfam" id="PF00814"/>
    </source>
</evidence>
<dbReference type="PANTHER" id="PTHR11735">
    <property type="entry name" value="TRNA N6-ADENOSINE THREONYLCARBAMOYLTRANSFERASE"/>
    <property type="match status" value="1"/>
</dbReference>
<proteinExistence type="inferred from homology"/>
<evidence type="ECO:0000256" key="6">
    <source>
        <dbReference type="ARBA" id="ARBA00048117"/>
    </source>
</evidence>
<dbReference type="Proteomes" id="UP000305948">
    <property type="component" value="Unassembled WGS sequence"/>
</dbReference>
<keyword evidence="9" id="KW-0645">Protease</keyword>
<keyword evidence="4 7" id="KW-0479">Metal-binding</keyword>
<dbReference type="GO" id="GO:0061711">
    <property type="term" value="F:tRNA N(6)-L-threonylcarbamoyladenine synthase activity"/>
    <property type="evidence" value="ECO:0007669"/>
    <property type="project" value="UniProtKB-EC"/>
</dbReference>
<dbReference type="InterPro" id="IPR000905">
    <property type="entry name" value="Gcp-like_dom"/>
</dbReference>
<keyword evidence="9" id="KW-0378">Hydrolase</keyword>
<dbReference type="PRINTS" id="PR00789">
    <property type="entry name" value="OSIALOPTASE"/>
</dbReference>
<evidence type="ECO:0000256" key="2">
    <source>
        <dbReference type="ARBA" id="ARBA00022679"/>
    </source>
</evidence>
<dbReference type="Pfam" id="PF00814">
    <property type="entry name" value="TsaD"/>
    <property type="match status" value="1"/>
</dbReference>
<organism evidence="9 10">
    <name type="scientific">Heliocybe sulcata</name>
    <dbReference type="NCBI Taxonomy" id="5364"/>
    <lineage>
        <taxon>Eukaryota</taxon>
        <taxon>Fungi</taxon>
        <taxon>Dikarya</taxon>
        <taxon>Basidiomycota</taxon>
        <taxon>Agaricomycotina</taxon>
        <taxon>Agaricomycetes</taxon>
        <taxon>Gloeophyllales</taxon>
        <taxon>Gloeophyllaceae</taxon>
        <taxon>Heliocybe</taxon>
    </lineage>
</organism>
<comment type="catalytic activity">
    <reaction evidence="6 7">
        <text>L-threonylcarbamoyladenylate + adenosine(37) in tRNA = N(6)-L-threonylcarbamoyladenosine(37) in tRNA + AMP + H(+)</text>
        <dbReference type="Rhea" id="RHEA:37059"/>
        <dbReference type="Rhea" id="RHEA-COMP:10162"/>
        <dbReference type="Rhea" id="RHEA-COMP:10163"/>
        <dbReference type="ChEBI" id="CHEBI:15378"/>
        <dbReference type="ChEBI" id="CHEBI:73682"/>
        <dbReference type="ChEBI" id="CHEBI:74411"/>
        <dbReference type="ChEBI" id="CHEBI:74418"/>
        <dbReference type="ChEBI" id="CHEBI:456215"/>
        <dbReference type="EC" id="2.3.1.234"/>
    </reaction>
</comment>